<keyword evidence="2" id="KW-1133">Transmembrane helix</keyword>
<dbReference type="EMBL" id="CAJNDS010000524">
    <property type="protein sequence ID" value="CAE7214818.1"/>
    <property type="molecule type" value="Genomic_DNA"/>
</dbReference>
<feature type="transmembrane region" description="Helical" evidence="2">
    <location>
        <begin position="12"/>
        <end position="30"/>
    </location>
</feature>
<accession>A0A812JVS8</accession>
<dbReference type="OrthoDB" id="414908at2759"/>
<feature type="region of interest" description="Disordered" evidence="1">
    <location>
        <begin position="285"/>
        <end position="311"/>
    </location>
</feature>
<organism evidence="3 4">
    <name type="scientific">Symbiodinium natans</name>
    <dbReference type="NCBI Taxonomy" id="878477"/>
    <lineage>
        <taxon>Eukaryota</taxon>
        <taxon>Sar</taxon>
        <taxon>Alveolata</taxon>
        <taxon>Dinophyceae</taxon>
        <taxon>Suessiales</taxon>
        <taxon>Symbiodiniaceae</taxon>
        <taxon>Symbiodinium</taxon>
    </lineage>
</organism>
<reference evidence="3" key="1">
    <citation type="submission" date="2021-02" db="EMBL/GenBank/DDBJ databases">
        <authorList>
            <person name="Dougan E. K."/>
            <person name="Rhodes N."/>
            <person name="Thang M."/>
            <person name="Chan C."/>
        </authorList>
    </citation>
    <scope>NUCLEOTIDE SEQUENCE</scope>
</reference>
<gene>
    <name evidence="3" type="primary">CALS7</name>
    <name evidence="3" type="ORF">SNAT2548_LOCUS7481</name>
</gene>
<keyword evidence="2" id="KW-0472">Membrane</keyword>
<dbReference type="AlphaFoldDB" id="A0A812JVS8"/>
<feature type="region of interest" description="Disordered" evidence="1">
    <location>
        <begin position="342"/>
        <end position="362"/>
    </location>
</feature>
<evidence type="ECO:0000313" key="3">
    <source>
        <dbReference type="EMBL" id="CAE7214818.1"/>
    </source>
</evidence>
<proteinExistence type="predicted"/>
<feature type="compositionally biased region" description="Basic and acidic residues" evidence="1">
    <location>
        <begin position="293"/>
        <end position="311"/>
    </location>
</feature>
<feature type="transmembrane region" description="Helical" evidence="2">
    <location>
        <begin position="116"/>
        <end position="138"/>
    </location>
</feature>
<feature type="transmembrane region" description="Helical" evidence="2">
    <location>
        <begin position="188"/>
        <end position="221"/>
    </location>
</feature>
<evidence type="ECO:0000256" key="1">
    <source>
        <dbReference type="SAM" id="MobiDB-lite"/>
    </source>
</evidence>
<name>A0A812JVS8_9DINO</name>
<protein>
    <submittedName>
        <fullName evidence="3">CALS7 protein</fullName>
    </submittedName>
</protein>
<keyword evidence="2" id="KW-0812">Transmembrane</keyword>
<dbReference type="Proteomes" id="UP000604046">
    <property type="component" value="Unassembled WGS sequence"/>
</dbReference>
<feature type="transmembrane region" description="Helical" evidence="2">
    <location>
        <begin position="69"/>
        <end position="95"/>
    </location>
</feature>
<keyword evidence="4" id="KW-1185">Reference proteome</keyword>
<comment type="caution">
    <text evidence="3">The sequence shown here is derived from an EMBL/GenBank/DDBJ whole genome shotgun (WGS) entry which is preliminary data.</text>
</comment>
<evidence type="ECO:0000256" key="2">
    <source>
        <dbReference type="SAM" id="Phobius"/>
    </source>
</evidence>
<evidence type="ECO:0000313" key="4">
    <source>
        <dbReference type="Proteomes" id="UP000604046"/>
    </source>
</evidence>
<sequence length="381" mass="43014">MRSPGVPRSIWLAKRLASLAMFVIGSALVIRGAKFKIKPWRCRQSDSGDCVDPRAASVQDLSDTLLEDWIYWGIRVILFFFMHLRNGAIFIYGTPWRNARKDGGRGCWENFLKTDLVVLLLWVLMLTSSIVLEIFIILPAMKGLDLNSTCGLGFLGQVIGIPAQVGECSEKDFLRDKPLALEALLDDGLLLFALTLVLVGCIVDIYFIFYIFSAIGGLCMGQYRQLNSVKRVDVPINLRPGGKDAERFEAKIGHGWRMVWGRMVHSLLSESLIDQRMAEWLRKAAEPPGGEGDPGRVYRRQDKKDLPDDKHKDKLIHLSRFPQIVAERLAFFFQSLERIQEPGDGTQVEETDRLTSPDFEPGTVPSLTQIIPCYQEATDRL</sequence>